<evidence type="ECO:0000313" key="3">
    <source>
        <dbReference type="EMBL" id="ADJ29302.1"/>
    </source>
</evidence>
<dbReference type="GO" id="GO:0009244">
    <property type="term" value="P:lipopolysaccharide core region biosynthetic process"/>
    <property type="evidence" value="ECO:0007669"/>
    <property type="project" value="TreeGrafter"/>
</dbReference>
<reference evidence="3 4" key="1">
    <citation type="submission" date="2010-06" db="EMBL/GenBank/DDBJ databases">
        <title>Complete sequence of chromosome of Nitrosococcus watsoni C-113.</title>
        <authorList>
            <consortium name="US DOE Joint Genome Institute"/>
            <person name="Lucas S."/>
            <person name="Copeland A."/>
            <person name="Lapidus A."/>
            <person name="Cheng J.-F."/>
            <person name="Bruce D."/>
            <person name="Goodwin L."/>
            <person name="Pitluck S."/>
            <person name="Malfatti S.A."/>
            <person name="Chain P.S.G."/>
            <person name="Land M."/>
            <person name="Hauser L."/>
            <person name="Kyrpides N."/>
            <person name="Ivanova N."/>
            <person name="Cambell M.A."/>
            <person name="Heidelberg J.F."/>
            <person name="Klotz M.G."/>
            <person name="Woyke T."/>
        </authorList>
    </citation>
    <scope>NUCLEOTIDE SEQUENCE [LARGE SCALE GENOMIC DNA]</scope>
    <source>
        <strain evidence="3 4">C-113</strain>
    </source>
</reference>
<dbReference type="CDD" id="cd03789">
    <property type="entry name" value="GT9_LPS_heptosyltransferase"/>
    <property type="match status" value="1"/>
</dbReference>
<dbReference type="SUPFAM" id="SSF53756">
    <property type="entry name" value="UDP-Glycosyltransferase/glycogen phosphorylase"/>
    <property type="match status" value="1"/>
</dbReference>
<evidence type="ECO:0000256" key="1">
    <source>
        <dbReference type="ARBA" id="ARBA00022676"/>
    </source>
</evidence>
<dbReference type="GO" id="GO:0005829">
    <property type="term" value="C:cytosol"/>
    <property type="evidence" value="ECO:0007669"/>
    <property type="project" value="TreeGrafter"/>
</dbReference>
<dbReference type="Proteomes" id="UP000000393">
    <property type="component" value="Chromosome"/>
</dbReference>
<dbReference type="RefSeq" id="WP_013221371.1">
    <property type="nucleotide sequence ID" value="NC_014315.1"/>
</dbReference>
<name>D8K9U4_NITWC</name>
<dbReference type="KEGG" id="nwa:Nwat_2505"/>
<keyword evidence="2 3" id="KW-0808">Transferase</keyword>
<dbReference type="eggNOG" id="COG0859">
    <property type="taxonomic scope" value="Bacteria"/>
</dbReference>
<sequence>MHRILFFTLSNIGDAVLTTPALEALQQCFPEAAIDLVADPRSAQLFAHCPYRGRIFHKKKKAGWQGLLSLVYQLRRVPYDLVVDLRTDGLAYLLRAQKRLTKRGIKPAGPHAVERHMAIVASLRSPAAPIPPCRVWLQAKQVQFAKAQLSPLPGHRWLALGPGANWLPKIWPASAFTALVNTVKNHFDGVVLVGGLQDRERSQAISAHLPLPYVDLCGNTDLLQVAAVLQQASIFVGNDSGLGHLAAAMNIPTLTLFGPGQPERYHPWGNRNAYVLAPNRQLAQLPATTVAQRLLQLLEKTP</sequence>
<keyword evidence="1" id="KW-0328">Glycosyltransferase</keyword>
<proteinExistence type="predicted"/>
<organism evidence="3 4">
    <name type="scientific">Nitrosococcus watsoni (strain C-113)</name>
    <dbReference type="NCBI Taxonomy" id="105559"/>
    <lineage>
        <taxon>Bacteria</taxon>
        <taxon>Pseudomonadati</taxon>
        <taxon>Pseudomonadota</taxon>
        <taxon>Gammaproteobacteria</taxon>
        <taxon>Chromatiales</taxon>
        <taxon>Chromatiaceae</taxon>
        <taxon>Nitrosococcus</taxon>
    </lineage>
</organism>
<dbReference type="Gene3D" id="3.40.50.2000">
    <property type="entry name" value="Glycogen Phosphorylase B"/>
    <property type="match status" value="2"/>
</dbReference>
<dbReference type="PANTHER" id="PTHR30160:SF1">
    <property type="entry name" value="LIPOPOLYSACCHARIDE 1,2-N-ACETYLGLUCOSAMINETRANSFERASE-RELATED"/>
    <property type="match status" value="1"/>
</dbReference>
<evidence type="ECO:0000313" key="4">
    <source>
        <dbReference type="Proteomes" id="UP000000393"/>
    </source>
</evidence>
<keyword evidence="4" id="KW-1185">Reference proteome</keyword>
<dbReference type="AlphaFoldDB" id="D8K9U4"/>
<dbReference type="Pfam" id="PF01075">
    <property type="entry name" value="Glyco_transf_9"/>
    <property type="match status" value="1"/>
</dbReference>
<evidence type="ECO:0000256" key="2">
    <source>
        <dbReference type="ARBA" id="ARBA00022679"/>
    </source>
</evidence>
<accession>D8K9U4</accession>
<gene>
    <name evidence="3" type="ordered locus">Nwat_2505</name>
</gene>
<dbReference type="HOGENOM" id="CLU_038371_0_0_6"/>
<dbReference type="CAZy" id="GT9">
    <property type="family name" value="Glycosyltransferase Family 9"/>
</dbReference>
<protein>
    <submittedName>
        <fullName evidence="3">Glycosyl transferase family 9</fullName>
    </submittedName>
</protein>
<dbReference type="PANTHER" id="PTHR30160">
    <property type="entry name" value="TETRAACYLDISACCHARIDE 4'-KINASE-RELATED"/>
    <property type="match status" value="1"/>
</dbReference>
<dbReference type="InterPro" id="IPR002201">
    <property type="entry name" value="Glyco_trans_9"/>
</dbReference>
<dbReference type="EMBL" id="CP002086">
    <property type="protein sequence ID" value="ADJ29302.1"/>
    <property type="molecule type" value="Genomic_DNA"/>
</dbReference>
<dbReference type="STRING" id="105559.Nwat_2505"/>
<dbReference type="OrthoDB" id="9767552at2"/>
<dbReference type="GO" id="GO:0008713">
    <property type="term" value="F:ADP-heptose-lipopolysaccharide heptosyltransferase activity"/>
    <property type="evidence" value="ECO:0007669"/>
    <property type="project" value="TreeGrafter"/>
</dbReference>
<dbReference type="InterPro" id="IPR051199">
    <property type="entry name" value="LPS_LOS_Heptosyltrfase"/>
</dbReference>